<reference evidence="2" key="1">
    <citation type="submission" date="2019-02" db="EMBL/GenBank/DDBJ databases">
        <authorList>
            <person name="Gruber-Vodicka R. H."/>
            <person name="Seah K. B. B."/>
        </authorList>
    </citation>
    <scope>NUCLEOTIDE SEQUENCE</scope>
    <source>
        <strain evidence="3">BECK_BZ123</strain>
        <strain evidence="2">BECK_BZ125</strain>
        <strain evidence="4">BECK_BZ126</strain>
    </source>
</reference>
<dbReference type="EMBL" id="CAADFS010000082">
    <property type="protein sequence ID" value="VFK49676.1"/>
    <property type="molecule type" value="Genomic_DNA"/>
</dbReference>
<protein>
    <recommendedName>
        <fullName evidence="1">DUF1902 domain-containing protein</fullName>
    </recommendedName>
</protein>
<sequence length="103" mass="11412">MPARKTIHVKAIWDDEAKVWVAESDDVPGLITEASAWDRLMEKLRVLILELLEANGMLEESDESEIPFHLRSEQGNDTLPGGLNGGFMHPRCEEAAPSGELSL</sequence>
<evidence type="ECO:0000313" key="2">
    <source>
        <dbReference type="EMBL" id="VFK40486.1"/>
    </source>
</evidence>
<dbReference type="AlphaFoldDB" id="A0A450YFZ7"/>
<dbReference type="InterPro" id="IPR035069">
    <property type="entry name" value="TTHA1013/TTHA0281-like"/>
</dbReference>
<dbReference type="Pfam" id="PF08972">
    <property type="entry name" value="DUF1902"/>
    <property type="match status" value="1"/>
</dbReference>
<proteinExistence type="predicted"/>
<organism evidence="2">
    <name type="scientific">Candidatus Kentrum sp. TC</name>
    <dbReference type="NCBI Taxonomy" id="2126339"/>
    <lineage>
        <taxon>Bacteria</taxon>
        <taxon>Pseudomonadati</taxon>
        <taxon>Pseudomonadota</taxon>
        <taxon>Gammaproteobacteria</taxon>
        <taxon>Candidatus Kentrum</taxon>
    </lineage>
</organism>
<dbReference type="SUPFAM" id="SSF143100">
    <property type="entry name" value="TTHA1013/TTHA0281-like"/>
    <property type="match status" value="1"/>
</dbReference>
<evidence type="ECO:0000259" key="1">
    <source>
        <dbReference type="Pfam" id="PF08972"/>
    </source>
</evidence>
<dbReference type="InterPro" id="IPR015066">
    <property type="entry name" value="DUF1902"/>
</dbReference>
<name>A0A450YFZ7_9GAMM</name>
<feature type="domain" description="DUF1902" evidence="1">
    <location>
        <begin position="7"/>
        <end position="74"/>
    </location>
</feature>
<evidence type="ECO:0000313" key="3">
    <source>
        <dbReference type="EMBL" id="VFK49676.1"/>
    </source>
</evidence>
<accession>A0A450YFZ7</accession>
<dbReference type="Gene3D" id="3.30.2390.10">
    <property type="entry name" value="TTHA1013-like"/>
    <property type="match status" value="1"/>
</dbReference>
<dbReference type="EMBL" id="CAADFW010000019">
    <property type="protein sequence ID" value="VFK57699.1"/>
    <property type="molecule type" value="Genomic_DNA"/>
</dbReference>
<gene>
    <name evidence="3" type="ORF">BECKTC1821D_GA0114238_10828</name>
    <name evidence="2" type="ORF">BECKTC1821E_GA0114239_100770</name>
    <name evidence="4" type="ORF">BECKTC1821F_GA0114240_101937</name>
</gene>
<evidence type="ECO:0000313" key="4">
    <source>
        <dbReference type="EMBL" id="VFK57699.1"/>
    </source>
</evidence>
<dbReference type="EMBL" id="CAADFT010000007">
    <property type="protein sequence ID" value="VFK40486.1"/>
    <property type="molecule type" value="Genomic_DNA"/>
</dbReference>